<evidence type="ECO:0000313" key="3">
    <source>
        <dbReference type="Proteomes" id="UP000278807"/>
    </source>
</evidence>
<evidence type="ECO:0000313" key="2">
    <source>
        <dbReference type="EMBL" id="VDO10912.1"/>
    </source>
</evidence>
<dbReference type="OrthoDB" id="289721at2759"/>
<dbReference type="Gene3D" id="1.10.10.750">
    <property type="entry name" value="Ypt/Rab-GAP domain of gyp1p, domain 1"/>
    <property type="match status" value="1"/>
</dbReference>
<feature type="compositionally biased region" description="Low complexity" evidence="1">
    <location>
        <begin position="310"/>
        <end position="319"/>
    </location>
</feature>
<keyword evidence="3" id="KW-1185">Reference proteome</keyword>
<gene>
    <name evidence="2" type="ORF">HNAJ_LOCUS11635</name>
</gene>
<reference evidence="2 3" key="2">
    <citation type="submission" date="2018-11" db="EMBL/GenBank/DDBJ databases">
        <authorList>
            <consortium name="Pathogen Informatics"/>
        </authorList>
    </citation>
    <scope>NUCLEOTIDE SEQUENCE [LARGE SCALE GENOMIC DNA]</scope>
</reference>
<reference evidence="4" key="1">
    <citation type="submission" date="2017-02" db="UniProtKB">
        <authorList>
            <consortium name="WormBaseParasite"/>
        </authorList>
    </citation>
    <scope>IDENTIFICATION</scope>
</reference>
<feature type="compositionally biased region" description="Pro residues" evidence="1">
    <location>
        <begin position="300"/>
        <end position="309"/>
    </location>
</feature>
<proteinExistence type="predicted"/>
<dbReference type="Proteomes" id="UP000278807">
    <property type="component" value="Unassembled WGS sequence"/>
</dbReference>
<evidence type="ECO:0000313" key="4">
    <source>
        <dbReference type="WBParaSite" id="HNAJ_0001164501-mRNA-1"/>
    </source>
</evidence>
<feature type="region of interest" description="Disordered" evidence="1">
    <location>
        <begin position="288"/>
        <end position="319"/>
    </location>
</feature>
<dbReference type="WBParaSite" id="HNAJ_0001164501-mRNA-1">
    <property type="protein sequence ID" value="HNAJ_0001164501-mRNA-1"/>
    <property type="gene ID" value="HNAJ_0001164501"/>
</dbReference>
<evidence type="ECO:0000256" key="1">
    <source>
        <dbReference type="SAM" id="MobiDB-lite"/>
    </source>
</evidence>
<name>A0A0R3TV23_RODNA</name>
<feature type="region of interest" description="Disordered" evidence="1">
    <location>
        <begin position="243"/>
        <end position="270"/>
    </location>
</feature>
<dbReference type="EMBL" id="UZAE01013690">
    <property type="protein sequence ID" value="VDO10912.1"/>
    <property type="molecule type" value="Genomic_DNA"/>
</dbReference>
<accession>A0A0R3TV23</accession>
<dbReference type="AlphaFoldDB" id="A0A0R3TV23"/>
<organism evidence="4">
    <name type="scientific">Rodentolepis nana</name>
    <name type="common">Dwarf tapeworm</name>
    <name type="synonym">Hymenolepis nana</name>
    <dbReference type="NCBI Taxonomy" id="102285"/>
    <lineage>
        <taxon>Eukaryota</taxon>
        <taxon>Metazoa</taxon>
        <taxon>Spiralia</taxon>
        <taxon>Lophotrochozoa</taxon>
        <taxon>Platyhelminthes</taxon>
        <taxon>Cestoda</taxon>
        <taxon>Eucestoda</taxon>
        <taxon>Cyclophyllidea</taxon>
        <taxon>Hymenolepididae</taxon>
        <taxon>Rodentolepis</taxon>
    </lineage>
</organism>
<dbReference type="SUPFAM" id="SSF47923">
    <property type="entry name" value="Ypt/Rab-GAP domain of gyp1p"/>
    <property type="match status" value="1"/>
</dbReference>
<protein>
    <submittedName>
        <fullName evidence="4">Rab-GAP TBC domain-containing protein</fullName>
    </submittedName>
</protein>
<sequence>MLEGDGRCTYESGDLSYSQDDVILKSPGSQSLQRYVSAPEFDFRKATSAHLGPNPVLIDSGLNLSPSTSVNSFFPSTTFLHAYDRPSELPKKDPHEARRHQVECDKIMQNITKKHRENLVRIRAEHEKRNADAEKAENRLNYWRDEVIPNWDTALQSKTLHTDWWYGIPSSLRCQVWHMIIGNPLGITRELFEGCLSQSQHTIRRLDRERLLNEGYDLSPPSSHSPSSTKYATLPTLPLSRISRINSLPNERDGEDESSGNGEIDNSILSPRSRPLLRQVSFNFTGVETPTIPRKVLTAPPTPLSPPPSLSISGDLSSS</sequence>
<dbReference type="STRING" id="102285.A0A0R3TV23"/>
<dbReference type="InterPro" id="IPR035969">
    <property type="entry name" value="Rab-GAP_TBC_sf"/>
</dbReference>